<gene>
    <name evidence="8" type="ORF">KIN20_007510</name>
</gene>
<organism evidence="8 9">
    <name type="scientific">Parelaphostrongylus tenuis</name>
    <name type="common">Meningeal worm</name>
    <dbReference type="NCBI Taxonomy" id="148309"/>
    <lineage>
        <taxon>Eukaryota</taxon>
        <taxon>Metazoa</taxon>
        <taxon>Ecdysozoa</taxon>
        <taxon>Nematoda</taxon>
        <taxon>Chromadorea</taxon>
        <taxon>Rhabditida</taxon>
        <taxon>Rhabditina</taxon>
        <taxon>Rhabditomorpha</taxon>
        <taxon>Strongyloidea</taxon>
        <taxon>Metastrongylidae</taxon>
        <taxon>Parelaphostrongylus</taxon>
    </lineage>
</organism>
<sequence>MSSQHTTYAVLLIVGILMIQYATTESDDRFVRQRIARAPKFIRFGRGGGAKFIRFGRSDINLKDETDEPEYLDDVHQNDKRAAKFIRFG</sequence>
<evidence type="ECO:0000256" key="4">
    <source>
        <dbReference type="ARBA" id="ARBA00022685"/>
    </source>
</evidence>
<dbReference type="AlphaFoldDB" id="A0AAD5MVN2"/>
<evidence type="ECO:0000256" key="6">
    <source>
        <dbReference type="ARBA" id="ARBA00023320"/>
    </source>
</evidence>
<evidence type="ECO:0000313" key="8">
    <source>
        <dbReference type="EMBL" id="KAJ1351494.1"/>
    </source>
</evidence>
<evidence type="ECO:0000256" key="3">
    <source>
        <dbReference type="ARBA" id="ARBA00022525"/>
    </source>
</evidence>
<keyword evidence="5" id="KW-0027">Amidation</keyword>
<keyword evidence="7" id="KW-0472">Membrane</keyword>
<evidence type="ECO:0000256" key="7">
    <source>
        <dbReference type="SAM" id="Phobius"/>
    </source>
</evidence>
<evidence type="ECO:0000256" key="1">
    <source>
        <dbReference type="ARBA" id="ARBA00004613"/>
    </source>
</evidence>
<keyword evidence="6" id="KW-0527">Neuropeptide</keyword>
<evidence type="ECO:0000256" key="2">
    <source>
        <dbReference type="ARBA" id="ARBA00006356"/>
    </source>
</evidence>
<dbReference type="Pfam" id="PF01581">
    <property type="entry name" value="FARP"/>
    <property type="match status" value="1"/>
</dbReference>
<keyword evidence="7" id="KW-0812">Transmembrane</keyword>
<protein>
    <submittedName>
        <fullName evidence="8">Uncharacterized protein</fullName>
    </submittedName>
</protein>
<keyword evidence="9" id="KW-1185">Reference proteome</keyword>
<comment type="similarity">
    <text evidence="2">Belongs to the FARP (FMRFamide related peptide) family.</text>
</comment>
<feature type="transmembrane region" description="Helical" evidence="7">
    <location>
        <begin position="6"/>
        <end position="24"/>
    </location>
</feature>
<comment type="caution">
    <text evidence="8">The sequence shown here is derived from an EMBL/GenBank/DDBJ whole genome shotgun (WGS) entry which is preliminary data.</text>
</comment>
<name>A0AAD5MVN2_PARTN</name>
<dbReference type="Proteomes" id="UP001196413">
    <property type="component" value="Unassembled WGS sequence"/>
</dbReference>
<dbReference type="InterPro" id="IPR002544">
    <property type="entry name" value="FMRFamid-related_peptide-like"/>
</dbReference>
<evidence type="ECO:0000313" key="9">
    <source>
        <dbReference type="Proteomes" id="UP001196413"/>
    </source>
</evidence>
<accession>A0AAD5MVN2</accession>
<keyword evidence="7" id="KW-1133">Transmembrane helix</keyword>
<dbReference type="GO" id="GO:0007218">
    <property type="term" value="P:neuropeptide signaling pathway"/>
    <property type="evidence" value="ECO:0007669"/>
    <property type="project" value="UniProtKB-KW"/>
</dbReference>
<dbReference type="GO" id="GO:0005576">
    <property type="term" value="C:extracellular region"/>
    <property type="evidence" value="ECO:0007669"/>
    <property type="project" value="UniProtKB-SubCell"/>
</dbReference>
<keyword evidence="3" id="KW-0964">Secreted</keyword>
<evidence type="ECO:0000256" key="5">
    <source>
        <dbReference type="ARBA" id="ARBA00022815"/>
    </source>
</evidence>
<reference evidence="8" key="1">
    <citation type="submission" date="2021-06" db="EMBL/GenBank/DDBJ databases">
        <title>Parelaphostrongylus tenuis whole genome reference sequence.</title>
        <authorList>
            <person name="Garwood T.J."/>
            <person name="Larsen P.A."/>
            <person name="Fountain-Jones N.M."/>
            <person name="Garbe J.R."/>
            <person name="Macchietto M.G."/>
            <person name="Kania S.A."/>
            <person name="Gerhold R.W."/>
            <person name="Richards J.E."/>
            <person name="Wolf T.M."/>
        </authorList>
    </citation>
    <scope>NUCLEOTIDE SEQUENCE</scope>
    <source>
        <strain evidence="8">MNPRO001-30</strain>
        <tissue evidence="8">Meninges</tissue>
    </source>
</reference>
<proteinExistence type="inferred from homology"/>
<comment type="subcellular location">
    <subcellularLocation>
        <location evidence="1">Secreted</location>
    </subcellularLocation>
</comment>
<keyword evidence="4" id="KW-0165">Cleavage on pair of basic residues</keyword>
<dbReference type="EMBL" id="JAHQIW010001091">
    <property type="protein sequence ID" value="KAJ1351494.1"/>
    <property type="molecule type" value="Genomic_DNA"/>
</dbReference>